<evidence type="ECO:0000256" key="5">
    <source>
        <dbReference type="SAM" id="Phobius"/>
    </source>
</evidence>
<feature type="transmembrane region" description="Helical" evidence="5">
    <location>
        <begin position="85"/>
        <end position="107"/>
    </location>
</feature>
<keyword evidence="4 5" id="KW-0472">Membrane</keyword>
<dbReference type="EMBL" id="SGXC01000002">
    <property type="protein sequence ID" value="RZS80688.1"/>
    <property type="molecule type" value="Genomic_DNA"/>
</dbReference>
<accession>A0A4Q7NCD2</accession>
<evidence type="ECO:0000313" key="6">
    <source>
        <dbReference type="EMBL" id="RZS80688.1"/>
    </source>
</evidence>
<keyword evidence="3 5" id="KW-1133">Transmembrane helix</keyword>
<proteinExistence type="predicted"/>
<comment type="subcellular location">
    <subcellularLocation>
        <location evidence="1">Membrane</location>
        <topology evidence="1">Multi-pass membrane protein</topology>
    </subcellularLocation>
</comment>
<dbReference type="OrthoDB" id="9811701at2"/>
<organism evidence="6 7">
    <name type="scientific">Pigmentiphaga kullae</name>
    <dbReference type="NCBI Taxonomy" id="151784"/>
    <lineage>
        <taxon>Bacteria</taxon>
        <taxon>Pseudomonadati</taxon>
        <taxon>Pseudomonadota</taxon>
        <taxon>Betaproteobacteria</taxon>
        <taxon>Burkholderiales</taxon>
        <taxon>Alcaligenaceae</taxon>
        <taxon>Pigmentiphaga</taxon>
    </lineage>
</organism>
<feature type="transmembrane region" description="Helical" evidence="5">
    <location>
        <begin position="27"/>
        <end position="48"/>
    </location>
</feature>
<evidence type="ECO:0000256" key="2">
    <source>
        <dbReference type="ARBA" id="ARBA00022692"/>
    </source>
</evidence>
<dbReference type="GO" id="GO:0016787">
    <property type="term" value="F:hydrolase activity"/>
    <property type="evidence" value="ECO:0007669"/>
    <property type="project" value="UniProtKB-KW"/>
</dbReference>
<dbReference type="RefSeq" id="WP_130358326.1">
    <property type="nucleotide sequence ID" value="NZ_SGXC01000002.1"/>
</dbReference>
<dbReference type="Pfam" id="PF04172">
    <property type="entry name" value="LrgB"/>
    <property type="match status" value="1"/>
</dbReference>
<reference evidence="6 7" key="1">
    <citation type="submission" date="2019-02" db="EMBL/GenBank/DDBJ databases">
        <title>Genomic Encyclopedia of Type Strains, Phase IV (KMG-IV): sequencing the most valuable type-strain genomes for metagenomic binning, comparative biology and taxonomic classification.</title>
        <authorList>
            <person name="Goeker M."/>
        </authorList>
    </citation>
    <scope>NUCLEOTIDE SEQUENCE [LARGE SCALE GENOMIC DNA]</scope>
    <source>
        <strain evidence="6 7">K24</strain>
    </source>
</reference>
<dbReference type="PANTHER" id="PTHR30249:SF16">
    <property type="entry name" value="INNER MEMBRANE PROTEIN"/>
    <property type="match status" value="1"/>
</dbReference>
<keyword evidence="2 5" id="KW-0812">Transmembrane</keyword>
<feature type="transmembrane region" description="Helical" evidence="5">
    <location>
        <begin position="60"/>
        <end position="78"/>
    </location>
</feature>
<protein>
    <submittedName>
        <fullName evidence="6">Putative effector of murein hydrolase</fullName>
    </submittedName>
</protein>
<keyword evidence="6" id="KW-0378">Hydrolase</keyword>
<gene>
    <name evidence="6" type="ORF">EV675_3300</name>
</gene>
<dbReference type="AlphaFoldDB" id="A0A4Q7NCD2"/>
<evidence type="ECO:0000256" key="1">
    <source>
        <dbReference type="ARBA" id="ARBA00004141"/>
    </source>
</evidence>
<dbReference type="Proteomes" id="UP000292445">
    <property type="component" value="Unassembled WGS sequence"/>
</dbReference>
<evidence type="ECO:0000313" key="7">
    <source>
        <dbReference type="Proteomes" id="UP000292445"/>
    </source>
</evidence>
<dbReference type="GO" id="GO:0016020">
    <property type="term" value="C:membrane"/>
    <property type="evidence" value="ECO:0007669"/>
    <property type="project" value="UniProtKB-SubCell"/>
</dbReference>
<evidence type="ECO:0000256" key="3">
    <source>
        <dbReference type="ARBA" id="ARBA00022989"/>
    </source>
</evidence>
<dbReference type="InterPro" id="IPR007300">
    <property type="entry name" value="CidB/LrgB"/>
</dbReference>
<feature type="transmembrane region" description="Helical" evidence="5">
    <location>
        <begin position="200"/>
        <end position="224"/>
    </location>
</feature>
<sequence length="225" mass="23916">MIIVLCVVATVALYYLNKLLYARHPRLWTHPILLTPLALLALLLATGISLDEYTADTRVLLWFLGPATVAFAVPIYQYRRLIRELWPALAVGTVVGVTAAVASSWWLARAFHLAPEVAHSLLVRSVSTPFAMATADRFGGNADLAAMFVVFTGLAGMLTGELILALMPRRSGLASGASYGAAAHALGTAKARELGEEAGVMASLLMIFSGLSMVLLAPVLGAWLA</sequence>
<evidence type="ECO:0000256" key="4">
    <source>
        <dbReference type="ARBA" id="ARBA00023136"/>
    </source>
</evidence>
<keyword evidence="7" id="KW-1185">Reference proteome</keyword>
<dbReference type="PANTHER" id="PTHR30249">
    <property type="entry name" value="PUTATIVE SEROTONIN TRANSPORTER"/>
    <property type="match status" value="1"/>
</dbReference>
<comment type="caution">
    <text evidence="6">The sequence shown here is derived from an EMBL/GenBank/DDBJ whole genome shotgun (WGS) entry which is preliminary data.</text>
</comment>
<name>A0A4Q7NCD2_9BURK</name>
<feature type="transmembrane region" description="Helical" evidence="5">
    <location>
        <begin position="144"/>
        <end position="166"/>
    </location>
</feature>